<organism evidence="1 2">
    <name type="scientific">Gossypium australe</name>
    <dbReference type="NCBI Taxonomy" id="47621"/>
    <lineage>
        <taxon>Eukaryota</taxon>
        <taxon>Viridiplantae</taxon>
        <taxon>Streptophyta</taxon>
        <taxon>Embryophyta</taxon>
        <taxon>Tracheophyta</taxon>
        <taxon>Spermatophyta</taxon>
        <taxon>Magnoliopsida</taxon>
        <taxon>eudicotyledons</taxon>
        <taxon>Gunneridae</taxon>
        <taxon>Pentapetalae</taxon>
        <taxon>rosids</taxon>
        <taxon>malvids</taxon>
        <taxon>Malvales</taxon>
        <taxon>Malvaceae</taxon>
        <taxon>Malvoideae</taxon>
        <taxon>Gossypium</taxon>
    </lineage>
</organism>
<comment type="caution">
    <text evidence="1">The sequence shown here is derived from an EMBL/GenBank/DDBJ whole genome shotgun (WGS) entry which is preliminary data.</text>
</comment>
<dbReference type="AlphaFoldDB" id="A0A5B6WCR7"/>
<sequence>MGNPWGSYTLLMATADQASLQLSPESISKDLFNLLDAFHDVFQTPTGLPPSRLQDHCIPLKDESMVVKMKPYYYPTIQKNEMERLV</sequence>
<proteinExistence type="predicted"/>
<evidence type="ECO:0000313" key="2">
    <source>
        <dbReference type="Proteomes" id="UP000325315"/>
    </source>
</evidence>
<keyword evidence="2" id="KW-1185">Reference proteome</keyword>
<dbReference type="OrthoDB" id="1738534at2759"/>
<dbReference type="GO" id="GO:0003964">
    <property type="term" value="F:RNA-directed DNA polymerase activity"/>
    <property type="evidence" value="ECO:0007669"/>
    <property type="project" value="UniProtKB-KW"/>
</dbReference>
<keyword evidence="1" id="KW-0548">Nucleotidyltransferase</keyword>
<keyword evidence="1" id="KW-0808">Transferase</keyword>
<name>A0A5B6WCR7_9ROSI</name>
<protein>
    <submittedName>
        <fullName evidence="1">Reverse transcriptase</fullName>
    </submittedName>
</protein>
<keyword evidence="1" id="KW-0695">RNA-directed DNA polymerase</keyword>
<accession>A0A5B6WCR7</accession>
<gene>
    <name evidence="1" type="ORF">EPI10_019912</name>
</gene>
<dbReference type="Proteomes" id="UP000325315">
    <property type="component" value="Unassembled WGS sequence"/>
</dbReference>
<reference evidence="1" key="1">
    <citation type="submission" date="2019-08" db="EMBL/GenBank/DDBJ databases">
        <authorList>
            <person name="Liu F."/>
        </authorList>
    </citation>
    <scope>NUCLEOTIDE SEQUENCE [LARGE SCALE GENOMIC DNA]</scope>
    <source>
        <strain evidence="1">PA1801</strain>
        <tissue evidence="1">Leaf</tissue>
    </source>
</reference>
<evidence type="ECO:0000313" key="1">
    <source>
        <dbReference type="EMBL" id="KAA3479400.1"/>
    </source>
</evidence>
<dbReference type="EMBL" id="SMMG02000003">
    <property type="protein sequence ID" value="KAA3479400.1"/>
    <property type="molecule type" value="Genomic_DNA"/>
</dbReference>